<feature type="domain" description="GGDEF" evidence="4">
    <location>
        <begin position="178"/>
        <end position="305"/>
    </location>
</feature>
<dbReference type="SMART" id="SM00267">
    <property type="entry name" value="GGDEF"/>
    <property type="match status" value="1"/>
</dbReference>
<dbReference type="Proteomes" id="UP000234420">
    <property type="component" value="Unassembled WGS sequence"/>
</dbReference>
<protein>
    <recommendedName>
        <fullName evidence="1">diguanylate cyclase</fullName>
        <ecNumber evidence="1">2.7.7.65</ecNumber>
    </recommendedName>
</protein>
<dbReference type="PROSITE" id="PS50887">
    <property type="entry name" value="GGDEF"/>
    <property type="match status" value="1"/>
</dbReference>
<keyword evidence="3" id="KW-0812">Transmembrane</keyword>
<evidence type="ECO:0000256" key="2">
    <source>
        <dbReference type="ARBA" id="ARBA00034247"/>
    </source>
</evidence>
<dbReference type="Pfam" id="PF00990">
    <property type="entry name" value="GGDEF"/>
    <property type="match status" value="1"/>
</dbReference>
<feature type="transmembrane region" description="Helical" evidence="3">
    <location>
        <begin position="21"/>
        <end position="44"/>
    </location>
</feature>
<evidence type="ECO:0000256" key="3">
    <source>
        <dbReference type="SAM" id="Phobius"/>
    </source>
</evidence>
<dbReference type="InterPro" id="IPR029787">
    <property type="entry name" value="Nucleotide_cyclase"/>
</dbReference>
<dbReference type="GO" id="GO:1902201">
    <property type="term" value="P:negative regulation of bacterial-type flagellum-dependent cell motility"/>
    <property type="evidence" value="ECO:0007669"/>
    <property type="project" value="TreeGrafter"/>
</dbReference>
<proteinExistence type="predicted"/>
<dbReference type="PANTHER" id="PTHR45138:SF9">
    <property type="entry name" value="DIGUANYLATE CYCLASE DGCM-RELATED"/>
    <property type="match status" value="1"/>
</dbReference>
<comment type="catalytic activity">
    <reaction evidence="2">
        <text>2 GTP = 3',3'-c-di-GMP + 2 diphosphate</text>
        <dbReference type="Rhea" id="RHEA:24898"/>
        <dbReference type="ChEBI" id="CHEBI:33019"/>
        <dbReference type="ChEBI" id="CHEBI:37565"/>
        <dbReference type="ChEBI" id="CHEBI:58805"/>
        <dbReference type="EC" id="2.7.7.65"/>
    </reaction>
</comment>
<dbReference type="Gene3D" id="3.30.70.270">
    <property type="match status" value="1"/>
</dbReference>
<name>A0A2N4UMR3_9GAMM</name>
<feature type="transmembrane region" description="Helical" evidence="3">
    <location>
        <begin position="88"/>
        <end position="106"/>
    </location>
</feature>
<keyword evidence="6" id="KW-1185">Reference proteome</keyword>
<dbReference type="GO" id="GO:0043709">
    <property type="term" value="P:cell adhesion involved in single-species biofilm formation"/>
    <property type="evidence" value="ECO:0007669"/>
    <property type="project" value="TreeGrafter"/>
</dbReference>
<gene>
    <name evidence="5" type="ORF">CIK00_19125</name>
</gene>
<evidence type="ECO:0000256" key="1">
    <source>
        <dbReference type="ARBA" id="ARBA00012528"/>
    </source>
</evidence>
<accession>A0A2N4UMR3</accession>
<feature type="transmembrane region" description="Helical" evidence="3">
    <location>
        <begin position="56"/>
        <end position="76"/>
    </location>
</feature>
<evidence type="ECO:0000313" key="6">
    <source>
        <dbReference type="Proteomes" id="UP000234420"/>
    </source>
</evidence>
<dbReference type="CDD" id="cd01949">
    <property type="entry name" value="GGDEF"/>
    <property type="match status" value="1"/>
</dbReference>
<keyword evidence="3" id="KW-0472">Membrane</keyword>
<dbReference type="EC" id="2.7.7.65" evidence="1"/>
<evidence type="ECO:0000259" key="4">
    <source>
        <dbReference type="PROSITE" id="PS50887"/>
    </source>
</evidence>
<sequence length="305" mass="35825">MFKLYQLLKKHKKKLSTYNRTKGVLIITLFLCVFSNICISMILFSDIKIPHENNILYKYSFDILNLVFILISFILLQWTNFLVKEAYIILSIGLFLWGGSLLATVYNDVSIQPIWVSLWIYNVFKTIGILLLITGIIISIKKTNKQCNYFKMLATIDDLTELPNRRYFYDELRKHENKMLLFIMIDIDNFKKINDKYGHEEGDRILHCFGKVLLNYKYENIFSARLGGDEFSAFIISNDKQEAVIFAEYLLNEIKEIIVRDENYMTLSIGMAYKSPVESNKVGLQRADKALYKAKSNNINRFEWE</sequence>
<keyword evidence="3" id="KW-1133">Transmembrane helix</keyword>
<dbReference type="InterPro" id="IPR050469">
    <property type="entry name" value="Diguanylate_Cyclase"/>
</dbReference>
<dbReference type="AlphaFoldDB" id="A0A2N4UMR3"/>
<feature type="transmembrane region" description="Helical" evidence="3">
    <location>
        <begin position="118"/>
        <end position="140"/>
    </location>
</feature>
<evidence type="ECO:0000313" key="5">
    <source>
        <dbReference type="EMBL" id="PLC56293.1"/>
    </source>
</evidence>
<reference evidence="5 6" key="1">
    <citation type="journal article" date="2018" name="Syst. Appl. Microbiol.">
        <title>Photobacterium carnosum sp. nov., isolated from spoiled modified atmosphere packaged poultry meat.</title>
        <authorList>
            <person name="Hilgarth M."/>
            <person name="Fuertes S."/>
            <person name="Ehrmann M."/>
            <person name="Vogel R.F."/>
        </authorList>
    </citation>
    <scope>NUCLEOTIDE SEQUENCE [LARGE SCALE GENOMIC DNA]</scope>
    <source>
        <strain evidence="5 6">TMW 2.2021</strain>
    </source>
</reference>
<organism evidence="5 6">
    <name type="scientific">Photobacterium carnosum</name>
    <dbReference type="NCBI Taxonomy" id="2023717"/>
    <lineage>
        <taxon>Bacteria</taxon>
        <taxon>Pseudomonadati</taxon>
        <taxon>Pseudomonadota</taxon>
        <taxon>Gammaproteobacteria</taxon>
        <taxon>Vibrionales</taxon>
        <taxon>Vibrionaceae</taxon>
        <taxon>Photobacterium</taxon>
    </lineage>
</organism>
<dbReference type="InterPro" id="IPR000160">
    <property type="entry name" value="GGDEF_dom"/>
</dbReference>
<dbReference type="EMBL" id="NPIB01000033">
    <property type="protein sequence ID" value="PLC56293.1"/>
    <property type="molecule type" value="Genomic_DNA"/>
</dbReference>
<dbReference type="SUPFAM" id="SSF55073">
    <property type="entry name" value="Nucleotide cyclase"/>
    <property type="match status" value="1"/>
</dbReference>
<dbReference type="PANTHER" id="PTHR45138">
    <property type="entry name" value="REGULATORY COMPONENTS OF SENSORY TRANSDUCTION SYSTEM"/>
    <property type="match status" value="1"/>
</dbReference>
<dbReference type="InterPro" id="IPR043128">
    <property type="entry name" value="Rev_trsase/Diguanyl_cyclase"/>
</dbReference>
<dbReference type="NCBIfam" id="TIGR00254">
    <property type="entry name" value="GGDEF"/>
    <property type="match status" value="1"/>
</dbReference>
<dbReference type="GO" id="GO:0052621">
    <property type="term" value="F:diguanylate cyclase activity"/>
    <property type="evidence" value="ECO:0007669"/>
    <property type="project" value="UniProtKB-EC"/>
</dbReference>
<dbReference type="GO" id="GO:0005886">
    <property type="term" value="C:plasma membrane"/>
    <property type="evidence" value="ECO:0007669"/>
    <property type="project" value="TreeGrafter"/>
</dbReference>
<comment type="caution">
    <text evidence="5">The sequence shown here is derived from an EMBL/GenBank/DDBJ whole genome shotgun (WGS) entry which is preliminary data.</text>
</comment>